<name>A0A427BEM7_9FLAO</name>
<dbReference type="InterPro" id="IPR053842">
    <property type="entry name" value="NikA-like"/>
</dbReference>
<dbReference type="AlphaFoldDB" id="A0A427BEM7"/>
<dbReference type="EMBL" id="RHPO01000056">
    <property type="protein sequence ID" value="RRT87422.1"/>
    <property type="molecule type" value="Genomic_DNA"/>
</dbReference>
<accession>A0A427BEM7</accession>
<sequence>MAGENEQEKEKKRIRFEIRISESEKEEIQKRAKRAGLSVSEFSRRILLNGEVISITQEERRMLNGIAINFNQMIKLWHSTKNQPMKLEEVFNSLIQDLKKHYKR</sequence>
<proteinExistence type="predicted"/>
<dbReference type="RefSeq" id="WP_125350763.1">
    <property type="nucleotide sequence ID" value="NZ_RHPN01000058.1"/>
</dbReference>
<dbReference type="Proteomes" id="UP000267844">
    <property type="component" value="Unassembled WGS sequence"/>
</dbReference>
<dbReference type="Pfam" id="PF21983">
    <property type="entry name" value="NikA-like"/>
    <property type="match status" value="1"/>
</dbReference>
<comment type="caution">
    <text evidence="1">The sequence shown here is derived from an EMBL/GenBank/DDBJ whole genome shotgun (WGS) entry which is preliminary data.</text>
</comment>
<reference evidence="1 2" key="1">
    <citation type="submission" date="2018-10" db="EMBL/GenBank/DDBJ databases">
        <title>Transmission dynamics of multidrug resistant bacteria on intensive care unit surfaces.</title>
        <authorList>
            <person name="D'Souza A.W."/>
            <person name="Potter R.F."/>
            <person name="Wallace M."/>
            <person name="Shupe A."/>
            <person name="Patel S."/>
            <person name="Sun S."/>
            <person name="Gul D."/>
            <person name="Kwon J.H."/>
            <person name="Andleeb S."/>
            <person name="Burnham C.-A.D."/>
            <person name="Dantas G."/>
        </authorList>
    </citation>
    <scope>NUCLEOTIDE SEQUENCE [LARGE SCALE GENOMIC DNA]</scope>
    <source>
        <strain evidence="1 2">WF_348</strain>
    </source>
</reference>
<evidence type="ECO:0000313" key="2">
    <source>
        <dbReference type="Proteomes" id="UP000267844"/>
    </source>
</evidence>
<organism evidence="1 2">
    <name type="scientific">Empedobacter falsenii</name>
    <dbReference type="NCBI Taxonomy" id="343874"/>
    <lineage>
        <taxon>Bacteria</taxon>
        <taxon>Pseudomonadati</taxon>
        <taxon>Bacteroidota</taxon>
        <taxon>Flavobacteriia</taxon>
        <taxon>Flavobacteriales</taxon>
        <taxon>Weeksellaceae</taxon>
        <taxon>Empedobacter</taxon>
    </lineage>
</organism>
<gene>
    <name evidence="1" type="ORF">EGI89_14780</name>
</gene>
<evidence type="ECO:0000313" key="1">
    <source>
        <dbReference type="EMBL" id="RRT87422.1"/>
    </source>
</evidence>
<protein>
    <submittedName>
        <fullName evidence="1">Ribbon-helix-helix protein, CopG family</fullName>
    </submittedName>
</protein>